<dbReference type="RefSeq" id="WP_329509672.1">
    <property type="nucleotide sequence ID" value="NZ_BAAAYZ010000215.1"/>
</dbReference>
<dbReference type="PANTHER" id="PTHR42804:SF1">
    <property type="entry name" value="ALDEHYDE DEHYDROGENASE-RELATED"/>
    <property type="match status" value="1"/>
</dbReference>
<dbReference type="EMBL" id="JAYWVC010000102">
    <property type="protein sequence ID" value="MED7825257.1"/>
    <property type="molecule type" value="Genomic_DNA"/>
</dbReference>
<sequence length="482" mass="50855">MTDSTTPLKIDTDRTTMYVNGAWRPSHGQDRMHEINPATEEVIGFTPDGDAEDIDAAVQAARAALREWAGLTPVQRSAFLVAMADRLDQRADQAARLVTSENGVPLATSAAMVESASGVLRYYASLAETFPFEEARGTTVVRQEPIGVAGLILPWNGPLNLAYMKIAPALLAGCTTVLKPAPETSLSTAFIADAAEAAALPAGVINIVTGGREAGAALVTHAGVDKIAFTGSTAAGRAIAAQCGQAMKPGTFELGGKSASILLDDADLDVFLAQIIDVSLAGSGQSCKLSTRILVASDRYDEVCDALRNTLSPLVVGDPFDPATDFGPLAIERQRDRVEQYIRSGLEQGAKLLMGGGRPTHLPKGYYVEPTVFVGVENWMRIAQEEIFGPVLAVIPFDSDDDAVTLANDSAYGLGGAVYTTDTERGTNIARRVQTGTIGINGYRIDPLAPFGGYKQSGLGRELGPEGLAAYLQNKSIYHAVP</sequence>
<comment type="caution">
    <text evidence="6">The sequence shown here is derived from an EMBL/GenBank/DDBJ whole genome shotgun (WGS) entry which is preliminary data.</text>
</comment>
<keyword evidence="2 4" id="KW-0560">Oxidoreductase</keyword>
<evidence type="ECO:0000313" key="7">
    <source>
        <dbReference type="Proteomes" id="UP001333996"/>
    </source>
</evidence>
<dbReference type="Gene3D" id="3.40.605.10">
    <property type="entry name" value="Aldehyde Dehydrogenase, Chain A, domain 1"/>
    <property type="match status" value="1"/>
</dbReference>
<dbReference type="InterPro" id="IPR016163">
    <property type="entry name" value="Ald_DH_C"/>
</dbReference>
<evidence type="ECO:0000256" key="4">
    <source>
        <dbReference type="RuleBase" id="RU003345"/>
    </source>
</evidence>
<dbReference type="InterPro" id="IPR029510">
    <property type="entry name" value="Ald_DH_CS_GLU"/>
</dbReference>
<name>A0ABU7FMC6_9ACTN</name>
<reference evidence="6" key="1">
    <citation type="submission" date="2024-01" db="EMBL/GenBank/DDBJ databases">
        <title>First draft genome sequence data of TA4-1, the type strain of Gram-positive actinobacterium Streptomyces chiangmaiensis.</title>
        <authorList>
            <person name="Yasawong M."/>
            <person name="Nantapong N."/>
        </authorList>
    </citation>
    <scope>NUCLEOTIDE SEQUENCE</scope>
    <source>
        <strain evidence="6">TA4-1</strain>
    </source>
</reference>
<dbReference type="Gene3D" id="3.40.309.10">
    <property type="entry name" value="Aldehyde Dehydrogenase, Chain A, domain 2"/>
    <property type="match status" value="1"/>
</dbReference>
<dbReference type="SUPFAM" id="SSF53720">
    <property type="entry name" value="ALDH-like"/>
    <property type="match status" value="1"/>
</dbReference>
<dbReference type="InterPro" id="IPR016161">
    <property type="entry name" value="Ald_DH/histidinol_DH"/>
</dbReference>
<feature type="active site" evidence="3">
    <location>
        <position position="253"/>
    </location>
</feature>
<accession>A0ABU7FMC6</accession>
<keyword evidence="7" id="KW-1185">Reference proteome</keyword>
<dbReference type="Pfam" id="PF00171">
    <property type="entry name" value="Aldedh"/>
    <property type="match status" value="1"/>
</dbReference>
<comment type="similarity">
    <text evidence="1 4">Belongs to the aldehyde dehydrogenase family.</text>
</comment>
<dbReference type="PANTHER" id="PTHR42804">
    <property type="entry name" value="ALDEHYDE DEHYDROGENASE"/>
    <property type="match status" value="1"/>
</dbReference>
<dbReference type="PROSITE" id="PS00687">
    <property type="entry name" value="ALDEHYDE_DEHYDR_GLU"/>
    <property type="match status" value="1"/>
</dbReference>
<organism evidence="6 7">
    <name type="scientific">Streptomyces chiangmaiensis</name>
    <dbReference type="NCBI Taxonomy" id="766497"/>
    <lineage>
        <taxon>Bacteria</taxon>
        <taxon>Bacillati</taxon>
        <taxon>Actinomycetota</taxon>
        <taxon>Actinomycetes</taxon>
        <taxon>Kitasatosporales</taxon>
        <taxon>Streptomycetaceae</taxon>
        <taxon>Streptomyces</taxon>
    </lineage>
</organism>
<proteinExistence type="inferred from homology"/>
<dbReference type="CDD" id="cd07139">
    <property type="entry name" value="ALDH_AldA-Rv0768"/>
    <property type="match status" value="1"/>
</dbReference>
<gene>
    <name evidence="6" type="ORF">VXC91_25530</name>
</gene>
<dbReference type="Proteomes" id="UP001333996">
    <property type="component" value="Unassembled WGS sequence"/>
</dbReference>
<evidence type="ECO:0000256" key="2">
    <source>
        <dbReference type="ARBA" id="ARBA00023002"/>
    </source>
</evidence>
<dbReference type="InterPro" id="IPR015590">
    <property type="entry name" value="Aldehyde_DH_dom"/>
</dbReference>
<evidence type="ECO:0000259" key="5">
    <source>
        <dbReference type="Pfam" id="PF00171"/>
    </source>
</evidence>
<feature type="domain" description="Aldehyde dehydrogenase" evidence="5">
    <location>
        <begin position="23"/>
        <end position="477"/>
    </location>
</feature>
<evidence type="ECO:0000313" key="6">
    <source>
        <dbReference type="EMBL" id="MED7825257.1"/>
    </source>
</evidence>
<evidence type="ECO:0000256" key="1">
    <source>
        <dbReference type="ARBA" id="ARBA00009986"/>
    </source>
</evidence>
<dbReference type="InterPro" id="IPR016162">
    <property type="entry name" value="Ald_DH_N"/>
</dbReference>
<evidence type="ECO:0000256" key="3">
    <source>
        <dbReference type="PROSITE-ProRule" id="PRU10007"/>
    </source>
</evidence>
<protein>
    <submittedName>
        <fullName evidence="6">Aldehyde dehydrogenase</fullName>
    </submittedName>
</protein>